<dbReference type="Proteomes" id="UP000182121">
    <property type="component" value="Unassembled WGS sequence"/>
</dbReference>
<accession>A0A1I0KBK9</accession>
<evidence type="ECO:0000313" key="2">
    <source>
        <dbReference type="EMBL" id="SEU21399.1"/>
    </source>
</evidence>
<evidence type="ECO:0008006" key="4">
    <source>
        <dbReference type="Google" id="ProtNLM"/>
    </source>
</evidence>
<evidence type="ECO:0000256" key="1">
    <source>
        <dbReference type="SAM" id="MobiDB-lite"/>
    </source>
</evidence>
<dbReference type="InterPro" id="IPR010861">
    <property type="entry name" value="DUF1492"/>
</dbReference>
<sequence length="166" mass="19689">MASATTRAGYGTGAGRARGWMREEVMQMDKEKTENEKKKEVLMSYQKEKRRVRRLEEQLEELRRNKMSPSVTNDGMPHGTDKKDLSDYAAKVDEIEQELVAARYSRICAFQEVQKRIEAMEDEREKDLLTYRYIQGMKWEKICTEMNHSWQHIHRIHAKALKNFTM</sequence>
<dbReference type="Gene3D" id="1.20.140.160">
    <property type="match status" value="1"/>
</dbReference>
<protein>
    <recommendedName>
        <fullName evidence="4">DUF1492 domain-containing protein</fullName>
    </recommendedName>
</protein>
<gene>
    <name evidence="2" type="ORF">SAMN05216521_11137</name>
</gene>
<dbReference type="SUPFAM" id="SSF88659">
    <property type="entry name" value="Sigma3 and sigma4 domains of RNA polymerase sigma factors"/>
    <property type="match status" value="1"/>
</dbReference>
<dbReference type="EMBL" id="FOIO01000113">
    <property type="protein sequence ID" value="SEU21399.1"/>
    <property type="molecule type" value="Genomic_DNA"/>
</dbReference>
<feature type="region of interest" description="Disordered" evidence="1">
    <location>
        <begin position="1"/>
        <end position="23"/>
    </location>
</feature>
<organism evidence="2 3">
    <name type="scientific">Enterocloster clostridioformis</name>
    <dbReference type="NCBI Taxonomy" id="1531"/>
    <lineage>
        <taxon>Bacteria</taxon>
        <taxon>Bacillati</taxon>
        <taxon>Bacillota</taxon>
        <taxon>Clostridia</taxon>
        <taxon>Lachnospirales</taxon>
        <taxon>Lachnospiraceae</taxon>
        <taxon>Enterocloster</taxon>
    </lineage>
</organism>
<feature type="region of interest" description="Disordered" evidence="1">
    <location>
        <begin position="58"/>
        <end position="85"/>
    </location>
</feature>
<name>A0A1I0KBK9_9FIRM</name>
<proteinExistence type="predicted"/>
<dbReference type="InterPro" id="IPR013324">
    <property type="entry name" value="RNA_pol_sigma_r3/r4-like"/>
</dbReference>
<dbReference type="Pfam" id="PF07374">
    <property type="entry name" value="DUF1492"/>
    <property type="match status" value="1"/>
</dbReference>
<reference evidence="2 3" key="1">
    <citation type="submission" date="2016-10" db="EMBL/GenBank/DDBJ databases">
        <authorList>
            <person name="Varghese N."/>
            <person name="Submissions S."/>
        </authorList>
    </citation>
    <scope>NUCLEOTIDE SEQUENCE [LARGE SCALE GENOMIC DNA]</scope>
    <source>
        <strain evidence="2 3">NLAE-zl-C196</strain>
    </source>
</reference>
<comment type="caution">
    <text evidence="2">The sequence shown here is derived from an EMBL/GenBank/DDBJ whole genome shotgun (WGS) entry which is preliminary data.</text>
</comment>
<evidence type="ECO:0000313" key="3">
    <source>
        <dbReference type="Proteomes" id="UP000182121"/>
    </source>
</evidence>
<dbReference type="AlphaFoldDB" id="A0A1I0KBK9"/>